<dbReference type="CDD" id="cd00082">
    <property type="entry name" value="HisKA"/>
    <property type="match status" value="1"/>
</dbReference>
<dbReference type="Pfam" id="PF02518">
    <property type="entry name" value="HATPase_c"/>
    <property type="match status" value="1"/>
</dbReference>
<dbReference type="PROSITE" id="PS50110">
    <property type="entry name" value="RESPONSE_REGULATORY"/>
    <property type="match status" value="1"/>
</dbReference>
<dbReference type="RefSeq" id="WP_274675948.1">
    <property type="nucleotide sequence ID" value="NZ_JAKNAX010000008.1"/>
</dbReference>
<keyword evidence="4" id="KW-0808">Transferase</keyword>
<dbReference type="GO" id="GO:0005524">
    <property type="term" value="F:ATP binding"/>
    <property type="evidence" value="ECO:0007669"/>
    <property type="project" value="UniProtKB-KW"/>
</dbReference>
<feature type="domain" description="Histidine kinase" evidence="14">
    <location>
        <begin position="396"/>
        <end position="615"/>
    </location>
</feature>
<feature type="domain" description="Response regulatory" evidence="15">
    <location>
        <begin position="761"/>
        <end position="881"/>
    </location>
</feature>
<keyword evidence="9" id="KW-0902">Two-component regulatory system</keyword>
<reference evidence="16" key="1">
    <citation type="submission" date="2022-02" db="EMBL/GenBank/DDBJ databases">
        <title>Emergence and expansion in Europe of a Vibrio aestuarianus clonal complex pathogenic for oysters.</title>
        <authorList>
            <person name="Mesnil A."/>
            <person name="Travers M.-A."/>
        </authorList>
    </citation>
    <scope>NUCLEOTIDE SEQUENCE</scope>
    <source>
        <strain evidence="16">19_064_15T1</strain>
    </source>
</reference>
<protein>
    <recommendedName>
        <fullName evidence="11">Sensory/regulatory protein RpfC</fullName>
        <ecNumber evidence="2">2.7.13.3</ecNumber>
    </recommendedName>
</protein>
<keyword evidence="13" id="KW-0812">Transmembrane</keyword>
<dbReference type="InterPro" id="IPR036890">
    <property type="entry name" value="HATPase_C_sf"/>
</dbReference>
<feature type="transmembrane region" description="Helical" evidence="13">
    <location>
        <begin position="299"/>
        <end position="321"/>
    </location>
</feature>
<organism evidence="16 17">
    <name type="scientific">Vibrio aestuarianus</name>
    <dbReference type="NCBI Taxonomy" id="28171"/>
    <lineage>
        <taxon>Bacteria</taxon>
        <taxon>Pseudomonadati</taxon>
        <taxon>Pseudomonadota</taxon>
        <taxon>Gammaproteobacteria</taxon>
        <taxon>Vibrionales</taxon>
        <taxon>Vibrionaceae</taxon>
        <taxon>Vibrio</taxon>
    </lineage>
</organism>
<evidence type="ECO:0000256" key="13">
    <source>
        <dbReference type="SAM" id="Phobius"/>
    </source>
</evidence>
<dbReference type="InterPro" id="IPR004358">
    <property type="entry name" value="Sig_transdc_His_kin-like_C"/>
</dbReference>
<dbReference type="InterPro" id="IPR003594">
    <property type="entry name" value="HATPase_dom"/>
</dbReference>
<feature type="modified residue" description="4-aspartylphosphate" evidence="12">
    <location>
        <position position="811"/>
    </location>
</feature>
<dbReference type="PRINTS" id="PR00344">
    <property type="entry name" value="BCTRLSENSOR"/>
</dbReference>
<evidence type="ECO:0000259" key="14">
    <source>
        <dbReference type="PROSITE" id="PS50109"/>
    </source>
</evidence>
<feature type="transmembrane region" description="Helical" evidence="13">
    <location>
        <begin position="12"/>
        <end position="33"/>
    </location>
</feature>
<dbReference type="Gene3D" id="1.10.287.130">
    <property type="match status" value="1"/>
</dbReference>
<keyword evidence="13" id="KW-1133">Transmembrane helix</keyword>
<evidence type="ECO:0000313" key="16">
    <source>
        <dbReference type="EMBL" id="MDE1345637.1"/>
    </source>
</evidence>
<comment type="caution">
    <text evidence="16">The sequence shown here is derived from an EMBL/GenBank/DDBJ whole genome shotgun (WGS) entry which is preliminary data.</text>
</comment>
<gene>
    <name evidence="16" type="ORF">L9X51_04170</name>
</gene>
<evidence type="ECO:0000256" key="3">
    <source>
        <dbReference type="ARBA" id="ARBA00022553"/>
    </source>
</evidence>
<dbReference type="Gene3D" id="3.40.50.2300">
    <property type="match status" value="1"/>
</dbReference>
<dbReference type="EC" id="2.7.13.3" evidence="2"/>
<evidence type="ECO:0000256" key="12">
    <source>
        <dbReference type="PROSITE-ProRule" id="PRU00169"/>
    </source>
</evidence>
<keyword evidence="13" id="KW-0472">Membrane</keyword>
<evidence type="ECO:0000256" key="5">
    <source>
        <dbReference type="ARBA" id="ARBA00022741"/>
    </source>
</evidence>
<keyword evidence="7" id="KW-0378">Hydrolase</keyword>
<dbReference type="CDD" id="cd17546">
    <property type="entry name" value="REC_hyHK_CKI1_RcsC-like"/>
    <property type="match status" value="1"/>
</dbReference>
<dbReference type="InterPro" id="IPR036097">
    <property type="entry name" value="HisK_dim/P_sf"/>
</dbReference>
<dbReference type="GO" id="GO:0016787">
    <property type="term" value="F:hydrolase activity"/>
    <property type="evidence" value="ECO:0007669"/>
    <property type="project" value="UniProtKB-KW"/>
</dbReference>
<evidence type="ECO:0000313" key="17">
    <source>
        <dbReference type="Proteomes" id="UP001140978"/>
    </source>
</evidence>
<dbReference type="InterPro" id="IPR011006">
    <property type="entry name" value="CheY-like_superfamily"/>
</dbReference>
<proteinExistence type="predicted"/>
<dbReference type="SUPFAM" id="SSF55874">
    <property type="entry name" value="ATPase domain of HSP90 chaperone/DNA topoisomerase II/histidine kinase"/>
    <property type="match status" value="1"/>
</dbReference>
<accession>A0A9X4FC09</accession>
<comment type="catalytic activity">
    <reaction evidence="1">
        <text>ATP + protein L-histidine = ADP + protein N-phospho-L-histidine.</text>
        <dbReference type="EC" id="2.7.13.3"/>
    </reaction>
</comment>
<evidence type="ECO:0000259" key="15">
    <source>
        <dbReference type="PROSITE" id="PS50110"/>
    </source>
</evidence>
<dbReference type="InterPro" id="IPR003661">
    <property type="entry name" value="HisK_dim/P_dom"/>
</dbReference>
<dbReference type="FunFam" id="3.30.565.10:FF:000010">
    <property type="entry name" value="Sensor histidine kinase RcsC"/>
    <property type="match status" value="1"/>
</dbReference>
<dbReference type="PROSITE" id="PS50109">
    <property type="entry name" value="HIS_KIN"/>
    <property type="match status" value="1"/>
</dbReference>
<keyword evidence="5" id="KW-0547">Nucleotide-binding</keyword>
<evidence type="ECO:0000256" key="2">
    <source>
        <dbReference type="ARBA" id="ARBA00012438"/>
    </source>
</evidence>
<dbReference type="SMART" id="SM00387">
    <property type="entry name" value="HATPase_c"/>
    <property type="match status" value="1"/>
</dbReference>
<evidence type="ECO:0000256" key="4">
    <source>
        <dbReference type="ARBA" id="ARBA00022679"/>
    </source>
</evidence>
<dbReference type="Gene3D" id="3.30.565.10">
    <property type="entry name" value="Histidine kinase-like ATPase, C-terminal domain"/>
    <property type="match status" value="1"/>
</dbReference>
<dbReference type="AlphaFoldDB" id="A0A9X4FC09"/>
<dbReference type="Pfam" id="PF00512">
    <property type="entry name" value="HisKA"/>
    <property type="match status" value="1"/>
</dbReference>
<sequence>MALLSQLSIKARLMMLCLIPALVIAVIALGLFIQFDARLHTYEVLNQKVESLNQTTKSANLLYQALSAELRSESNDQDLDEFKRALAEVRKNISVDQHQTHGTSDRVKIENIINQLSQAVDTIPNATKNEVFEIGNSGFALIGQLMAELQKTNSLTAPFYIHSLDLIYSDLHWFSFWMQKEAWLIQQVAAVGSLTRNLQIEYLQVAERQQQYLENLLDSGESSYQLEPFAILFTQAKFRQGALIRDNIIRNEINPQQWPLYVANAEGRYIAVRIHLQGVTTNFSMLLAQQVKQEKIRMFVMSAVAILVLFFLYILGASTYYRVTSKLSHILNTMRRLSQQQDKIEQISVEGNDEFAHFTRNLNQIIQQQQQYEIALLETKEAAIAANRAKSAFLANMSHEIRTPLNGIIGMTEMLSRSDLKVKEREILSDIDTSSQILLILINDILDLSKIESGNLELAPHRFELAEMVYDTVHLVNAKALSQHVELNINLDPALPRIVVADEYRLKQILMNLLSNAVKFTNDGYVNTELTFQAGEQPSIRFVVSDTGKGIDKEMLETIFEPFTQEDHTITRRFGGTGLGLAICRQLLDLMNGRISVQSTKSLGSSFEFVVPVEVPLEQPQTELLATHVLLVTNASNYSAAIKRDCVRIGVEFSEVKNAEEALHVKLPVSCVLYCQTLTASLQSDLIDLHDQFPRVKVLVLQHHLFINQDFVRFTQPMLTLPFLGSRFERAMRELLVASVWESEKDLLSARADSIIENGKRILIVEDNLMNQKIASFFLEKAGLDYMVANNGQEALDAITQGGQFCAVLMDCMMPVMDGLTATKKIRQWEQEQGKNKLPIIALTASVLEEDIKNCFDAGMDAYLPKPYKSKQLFDIFSELNVAEY</sequence>
<dbReference type="Proteomes" id="UP001140978">
    <property type="component" value="Unassembled WGS sequence"/>
</dbReference>
<dbReference type="InterPro" id="IPR001789">
    <property type="entry name" value="Sig_transdc_resp-reg_receiver"/>
</dbReference>
<evidence type="ECO:0000256" key="1">
    <source>
        <dbReference type="ARBA" id="ARBA00000085"/>
    </source>
</evidence>
<dbReference type="CDD" id="cd16922">
    <property type="entry name" value="HATPase_EvgS-ArcB-TorS-like"/>
    <property type="match status" value="1"/>
</dbReference>
<evidence type="ECO:0000256" key="8">
    <source>
        <dbReference type="ARBA" id="ARBA00022840"/>
    </source>
</evidence>
<dbReference type="EMBL" id="JAKNAX010000008">
    <property type="protein sequence ID" value="MDE1345637.1"/>
    <property type="molecule type" value="Genomic_DNA"/>
</dbReference>
<dbReference type="Pfam" id="PF00072">
    <property type="entry name" value="Response_reg"/>
    <property type="match status" value="1"/>
</dbReference>
<evidence type="ECO:0000256" key="11">
    <source>
        <dbReference type="ARBA" id="ARBA00068150"/>
    </source>
</evidence>
<dbReference type="SMART" id="SM00388">
    <property type="entry name" value="HisKA"/>
    <property type="match status" value="1"/>
</dbReference>
<name>A0A9X4FC09_9VIBR</name>
<keyword evidence="3 12" id="KW-0597">Phosphoprotein</keyword>
<dbReference type="InterPro" id="IPR005467">
    <property type="entry name" value="His_kinase_dom"/>
</dbReference>
<dbReference type="SUPFAM" id="SSF52172">
    <property type="entry name" value="CheY-like"/>
    <property type="match status" value="1"/>
</dbReference>
<dbReference type="FunFam" id="1.10.287.130:FF:000002">
    <property type="entry name" value="Two-component osmosensing histidine kinase"/>
    <property type="match status" value="1"/>
</dbReference>
<evidence type="ECO:0000256" key="9">
    <source>
        <dbReference type="ARBA" id="ARBA00023012"/>
    </source>
</evidence>
<evidence type="ECO:0000256" key="6">
    <source>
        <dbReference type="ARBA" id="ARBA00022777"/>
    </source>
</evidence>
<evidence type="ECO:0000256" key="10">
    <source>
        <dbReference type="ARBA" id="ARBA00064003"/>
    </source>
</evidence>
<keyword evidence="8 16" id="KW-0067">ATP-binding</keyword>
<evidence type="ECO:0000256" key="7">
    <source>
        <dbReference type="ARBA" id="ARBA00022801"/>
    </source>
</evidence>
<dbReference type="GO" id="GO:0000155">
    <property type="term" value="F:phosphorelay sensor kinase activity"/>
    <property type="evidence" value="ECO:0007669"/>
    <property type="project" value="InterPro"/>
</dbReference>
<dbReference type="Gene3D" id="6.10.340.10">
    <property type="match status" value="1"/>
</dbReference>
<keyword evidence="6" id="KW-0418">Kinase</keyword>
<dbReference type="SMART" id="SM00448">
    <property type="entry name" value="REC"/>
    <property type="match status" value="1"/>
</dbReference>
<dbReference type="SUPFAM" id="SSF47384">
    <property type="entry name" value="Homodimeric domain of signal transducing histidine kinase"/>
    <property type="match status" value="1"/>
</dbReference>
<dbReference type="PANTHER" id="PTHR45339">
    <property type="entry name" value="HYBRID SIGNAL TRANSDUCTION HISTIDINE KINASE J"/>
    <property type="match status" value="1"/>
</dbReference>
<comment type="subunit">
    <text evidence="10">At low DSF concentrations, interacts with RpfF.</text>
</comment>
<dbReference type="PANTHER" id="PTHR45339:SF1">
    <property type="entry name" value="HYBRID SIGNAL TRANSDUCTION HISTIDINE KINASE J"/>
    <property type="match status" value="1"/>
</dbReference>